<dbReference type="RefSeq" id="XP_007389531.1">
    <property type="nucleotide sequence ID" value="XM_007389469.1"/>
</dbReference>
<evidence type="ECO:0000313" key="2">
    <source>
        <dbReference type="EMBL" id="EIN03240.1"/>
    </source>
</evidence>
<dbReference type="GeneID" id="18880441"/>
<dbReference type="EMBL" id="JH687716">
    <property type="protein sequence ID" value="EIN03240.1"/>
    <property type="molecule type" value="Genomic_DNA"/>
</dbReference>
<feature type="compositionally biased region" description="Low complexity" evidence="1">
    <location>
        <begin position="87"/>
        <end position="108"/>
    </location>
</feature>
<accession>R7RYR7</accession>
<keyword evidence="3" id="KW-1185">Reference proteome</keyword>
<dbReference type="AlphaFoldDB" id="R7RYR7"/>
<organism evidence="2 3">
    <name type="scientific">Punctularia strigosozonata (strain HHB-11173)</name>
    <name type="common">White-rot fungus</name>
    <dbReference type="NCBI Taxonomy" id="741275"/>
    <lineage>
        <taxon>Eukaryota</taxon>
        <taxon>Fungi</taxon>
        <taxon>Dikarya</taxon>
        <taxon>Basidiomycota</taxon>
        <taxon>Agaricomycotina</taxon>
        <taxon>Agaricomycetes</taxon>
        <taxon>Corticiales</taxon>
        <taxon>Punctulariaceae</taxon>
        <taxon>Punctularia</taxon>
    </lineage>
</organism>
<evidence type="ECO:0000256" key="1">
    <source>
        <dbReference type="SAM" id="MobiDB-lite"/>
    </source>
</evidence>
<proteinExistence type="predicted"/>
<feature type="compositionally biased region" description="Low complexity" evidence="1">
    <location>
        <begin position="41"/>
        <end position="52"/>
    </location>
</feature>
<dbReference type="HOGENOM" id="CLU_2074323_0_0_1"/>
<gene>
    <name evidence="2" type="ORF">PUNSTDRAFT_139742</name>
</gene>
<feature type="region of interest" description="Disordered" evidence="1">
    <location>
        <begin position="36"/>
        <end position="56"/>
    </location>
</feature>
<sequence>MPGLVGIDASWALMGLDFALRPARLLVTRLPPPASRPPPLSFFSAPTPTALSRPPPPAAALAFHAAANAGDRCPQDRAGEFVDAYEPPSSRRGLSPPSLTPPTRSLGSRRPLLVAAAA</sequence>
<protein>
    <submittedName>
        <fullName evidence="2">Uncharacterized protein</fullName>
    </submittedName>
</protein>
<feature type="region of interest" description="Disordered" evidence="1">
    <location>
        <begin position="72"/>
        <end position="118"/>
    </location>
</feature>
<dbReference type="KEGG" id="psq:PUNSTDRAFT_139742"/>
<reference evidence="3" key="1">
    <citation type="journal article" date="2012" name="Science">
        <title>The Paleozoic origin of enzymatic lignin decomposition reconstructed from 31 fungal genomes.</title>
        <authorList>
            <person name="Floudas D."/>
            <person name="Binder M."/>
            <person name="Riley R."/>
            <person name="Barry K."/>
            <person name="Blanchette R.A."/>
            <person name="Henrissat B."/>
            <person name="Martinez A.T."/>
            <person name="Otillar R."/>
            <person name="Spatafora J.W."/>
            <person name="Yadav J.S."/>
            <person name="Aerts A."/>
            <person name="Benoit I."/>
            <person name="Boyd A."/>
            <person name="Carlson A."/>
            <person name="Copeland A."/>
            <person name="Coutinho P.M."/>
            <person name="de Vries R.P."/>
            <person name="Ferreira P."/>
            <person name="Findley K."/>
            <person name="Foster B."/>
            <person name="Gaskell J."/>
            <person name="Glotzer D."/>
            <person name="Gorecki P."/>
            <person name="Heitman J."/>
            <person name="Hesse C."/>
            <person name="Hori C."/>
            <person name="Igarashi K."/>
            <person name="Jurgens J.A."/>
            <person name="Kallen N."/>
            <person name="Kersten P."/>
            <person name="Kohler A."/>
            <person name="Kuees U."/>
            <person name="Kumar T.K.A."/>
            <person name="Kuo A."/>
            <person name="LaButti K."/>
            <person name="Larrondo L.F."/>
            <person name="Lindquist E."/>
            <person name="Ling A."/>
            <person name="Lombard V."/>
            <person name="Lucas S."/>
            <person name="Lundell T."/>
            <person name="Martin R."/>
            <person name="McLaughlin D.J."/>
            <person name="Morgenstern I."/>
            <person name="Morin E."/>
            <person name="Murat C."/>
            <person name="Nagy L.G."/>
            <person name="Nolan M."/>
            <person name="Ohm R.A."/>
            <person name="Patyshakuliyeva A."/>
            <person name="Rokas A."/>
            <person name="Ruiz-Duenas F.J."/>
            <person name="Sabat G."/>
            <person name="Salamov A."/>
            <person name="Samejima M."/>
            <person name="Schmutz J."/>
            <person name="Slot J.C."/>
            <person name="St John F."/>
            <person name="Stenlid J."/>
            <person name="Sun H."/>
            <person name="Sun S."/>
            <person name="Syed K."/>
            <person name="Tsang A."/>
            <person name="Wiebenga A."/>
            <person name="Young D."/>
            <person name="Pisabarro A."/>
            <person name="Eastwood D.C."/>
            <person name="Martin F."/>
            <person name="Cullen D."/>
            <person name="Grigoriev I.V."/>
            <person name="Hibbett D.S."/>
        </authorList>
    </citation>
    <scope>NUCLEOTIDE SEQUENCE [LARGE SCALE GENOMIC DNA]</scope>
    <source>
        <strain evidence="3">HHB-11173 SS5</strain>
    </source>
</reference>
<evidence type="ECO:0000313" key="3">
    <source>
        <dbReference type="Proteomes" id="UP000054196"/>
    </source>
</evidence>
<name>R7RYR7_PUNST</name>
<dbReference type="Proteomes" id="UP000054196">
    <property type="component" value="Unassembled WGS sequence"/>
</dbReference>